<feature type="transmembrane region" description="Helical" evidence="13">
    <location>
        <begin position="106"/>
        <end position="126"/>
    </location>
</feature>
<feature type="transmembrane region" description="Helical" evidence="13">
    <location>
        <begin position="430"/>
        <end position="451"/>
    </location>
</feature>
<keyword evidence="5" id="KW-0813">Transport</keyword>
<dbReference type="NCBIfam" id="TIGR00797">
    <property type="entry name" value="matE"/>
    <property type="match status" value="1"/>
</dbReference>
<protein>
    <recommendedName>
        <fullName evidence="4">Probable multidrug resistance protein NorM</fullName>
    </recommendedName>
    <alternativeName>
        <fullName evidence="12">Multidrug-efflux transporter</fullName>
    </alternativeName>
</protein>
<dbReference type="InterPro" id="IPR048279">
    <property type="entry name" value="MdtK-like"/>
</dbReference>
<dbReference type="Pfam" id="PF01554">
    <property type="entry name" value="MatE"/>
    <property type="match status" value="2"/>
</dbReference>
<evidence type="ECO:0000256" key="7">
    <source>
        <dbReference type="ARBA" id="ARBA00022475"/>
    </source>
</evidence>
<dbReference type="PIRSF" id="PIRSF006603">
    <property type="entry name" value="DinF"/>
    <property type="match status" value="1"/>
</dbReference>
<evidence type="ECO:0000256" key="13">
    <source>
        <dbReference type="SAM" id="Phobius"/>
    </source>
</evidence>
<dbReference type="EMBL" id="DWXG01000042">
    <property type="protein sequence ID" value="HJB98003.1"/>
    <property type="molecule type" value="Genomic_DNA"/>
</dbReference>
<feature type="transmembrane region" description="Helical" evidence="13">
    <location>
        <begin position="73"/>
        <end position="94"/>
    </location>
</feature>
<dbReference type="InterPro" id="IPR050222">
    <property type="entry name" value="MATE_MdtK"/>
</dbReference>
<dbReference type="PANTHER" id="PTHR43298">
    <property type="entry name" value="MULTIDRUG RESISTANCE PROTEIN NORM-RELATED"/>
    <property type="match status" value="1"/>
</dbReference>
<feature type="transmembrane region" description="Helical" evidence="13">
    <location>
        <begin position="208"/>
        <end position="229"/>
    </location>
</feature>
<feature type="transmembrane region" description="Helical" evidence="13">
    <location>
        <begin position="335"/>
        <end position="355"/>
    </location>
</feature>
<organism evidence="14 15">
    <name type="scientific">Candidatus Acutalibacter pullicola</name>
    <dbReference type="NCBI Taxonomy" id="2838417"/>
    <lineage>
        <taxon>Bacteria</taxon>
        <taxon>Bacillati</taxon>
        <taxon>Bacillota</taxon>
        <taxon>Clostridia</taxon>
        <taxon>Eubacteriales</taxon>
        <taxon>Acutalibacteraceae</taxon>
        <taxon>Acutalibacter</taxon>
    </lineage>
</organism>
<evidence type="ECO:0000256" key="11">
    <source>
        <dbReference type="ARBA" id="ARBA00023136"/>
    </source>
</evidence>
<evidence type="ECO:0000256" key="9">
    <source>
        <dbReference type="ARBA" id="ARBA00022989"/>
    </source>
</evidence>
<sequence length="463" mass="50077">MVQRLWNWIVEPKTQIAPERQLFSNRDLKLLILPLFGEQFLAMLVGIADTMMVSYAGEAAVSGVSLVNMLNTFFIYLFTALASGGAVVVSQYIGHGDPKNGNLASGQLYTVSFLFSVVCMAVALVFDQPLLQLLFGQVEPDVMEASLIYLRISAYSYPALAVYNAGAALYRSMSKTHVTMNVSLVMNAINVVGNAIGIFVLHAGVAGVAWPSTISRMVAAVIMTVLCFSKKNSIYLAWKNILTWNGSMIRRLLGIAVPNSIENGLFQLAKVALSSITAMFGTVQIAANGVAQSIWSLAALVGGALGPAFITVIGQCMGAQDVDAADYYMRKLTRLTFFISILWNGLVLAGTPLLLLLYDLSEEAKQLVLLLVVIHNLFNAVAFPLSGPFSNGLRAAGDVKFTMYISLFCTVVCRVALSILFGVWMQGGVIGIAFAMAGDWCIKAVILAIRYKSGKWKNFRVLA</sequence>
<feature type="transmembrane region" description="Helical" evidence="13">
    <location>
        <begin position="30"/>
        <end position="53"/>
    </location>
</feature>
<evidence type="ECO:0000256" key="6">
    <source>
        <dbReference type="ARBA" id="ARBA00022449"/>
    </source>
</evidence>
<dbReference type="GO" id="GO:0042910">
    <property type="term" value="F:xenobiotic transmembrane transporter activity"/>
    <property type="evidence" value="ECO:0007669"/>
    <property type="project" value="InterPro"/>
</dbReference>
<accession>A0A9D2MUS4</accession>
<keyword evidence="9 13" id="KW-1133">Transmembrane helix</keyword>
<evidence type="ECO:0000256" key="3">
    <source>
        <dbReference type="ARBA" id="ARBA00010199"/>
    </source>
</evidence>
<comment type="caution">
    <text evidence="14">The sequence shown here is derived from an EMBL/GenBank/DDBJ whole genome shotgun (WGS) entry which is preliminary data.</text>
</comment>
<keyword evidence="7" id="KW-1003">Cell membrane</keyword>
<dbReference type="PANTHER" id="PTHR43298:SF2">
    <property type="entry name" value="FMN_FAD EXPORTER YEEO-RELATED"/>
    <property type="match status" value="1"/>
</dbReference>
<comment type="subcellular location">
    <subcellularLocation>
        <location evidence="2">Cell membrane</location>
        <topology evidence="2">Multi-pass membrane protein</topology>
    </subcellularLocation>
</comment>
<evidence type="ECO:0000256" key="8">
    <source>
        <dbReference type="ARBA" id="ARBA00022692"/>
    </source>
</evidence>
<evidence type="ECO:0000256" key="5">
    <source>
        <dbReference type="ARBA" id="ARBA00022448"/>
    </source>
</evidence>
<comment type="function">
    <text evidence="1">Multidrug efflux pump.</text>
</comment>
<dbReference type="GO" id="GO:0015297">
    <property type="term" value="F:antiporter activity"/>
    <property type="evidence" value="ECO:0007669"/>
    <property type="project" value="UniProtKB-KW"/>
</dbReference>
<dbReference type="Proteomes" id="UP000826793">
    <property type="component" value="Unassembled WGS sequence"/>
</dbReference>
<reference evidence="14" key="2">
    <citation type="submission" date="2021-04" db="EMBL/GenBank/DDBJ databases">
        <authorList>
            <person name="Gilroy R."/>
        </authorList>
    </citation>
    <scope>NUCLEOTIDE SEQUENCE</scope>
    <source>
        <strain evidence="14">CHK185-1770</strain>
    </source>
</reference>
<evidence type="ECO:0000256" key="10">
    <source>
        <dbReference type="ARBA" id="ARBA00023065"/>
    </source>
</evidence>
<dbReference type="InterPro" id="IPR002528">
    <property type="entry name" value="MATE_fam"/>
</dbReference>
<keyword evidence="10" id="KW-0406">Ion transport</keyword>
<evidence type="ECO:0000313" key="15">
    <source>
        <dbReference type="Proteomes" id="UP000826793"/>
    </source>
</evidence>
<dbReference type="GO" id="GO:0005886">
    <property type="term" value="C:plasma membrane"/>
    <property type="evidence" value="ECO:0007669"/>
    <property type="project" value="UniProtKB-SubCell"/>
</dbReference>
<keyword evidence="11 13" id="KW-0472">Membrane</keyword>
<keyword evidence="8 13" id="KW-0812">Transmembrane</keyword>
<keyword evidence="6" id="KW-0050">Antiport</keyword>
<comment type="similarity">
    <text evidence="3">Belongs to the multi antimicrobial extrusion (MATE) (TC 2.A.66.1) family.</text>
</comment>
<evidence type="ECO:0000256" key="2">
    <source>
        <dbReference type="ARBA" id="ARBA00004651"/>
    </source>
</evidence>
<evidence type="ECO:0000313" key="14">
    <source>
        <dbReference type="EMBL" id="HJB98003.1"/>
    </source>
</evidence>
<feature type="transmembrane region" description="Helical" evidence="13">
    <location>
        <begin position="146"/>
        <end position="170"/>
    </location>
</feature>
<name>A0A9D2MUS4_9FIRM</name>
<gene>
    <name evidence="14" type="ORF">H9710_05405</name>
</gene>
<reference evidence="14" key="1">
    <citation type="journal article" date="2021" name="PeerJ">
        <title>Extensive microbial diversity within the chicken gut microbiome revealed by metagenomics and culture.</title>
        <authorList>
            <person name="Gilroy R."/>
            <person name="Ravi A."/>
            <person name="Getino M."/>
            <person name="Pursley I."/>
            <person name="Horton D.L."/>
            <person name="Alikhan N.F."/>
            <person name="Baker D."/>
            <person name="Gharbi K."/>
            <person name="Hall N."/>
            <person name="Watson M."/>
            <person name="Adriaenssens E.M."/>
            <person name="Foster-Nyarko E."/>
            <person name="Jarju S."/>
            <person name="Secka A."/>
            <person name="Antonio M."/>
            <person name="Oren A."/>
            <person name="Chaudhuri R.R."/>
            <person name="La Ragione R."/>
            <person name="Hildebrand F."/>
            <person name="Pallen M.J."/>
        </authorList>
    </citation>
    <scope>NUCLEOTIDE SEQUENCE</scope>
    <source>
        <strain evidence="14">CHK185-1770</strain>
    </source>
</reference>
<evidence type="ECO:0000256" key="4">
    <source>
        <dbReference type="ARBA" id="ARBA00020268"/>
    </source>
</evidence>
<proteinExistence type="inferred from homology"/>
<feature type="transmembrane region" description="Helical" evidence="13">
    <location>
        <begin position="367"/>
        <end position="389"/>
    </location>
</feature>
<feature type="transmembrane region" description="Helical" evidence="13">
    <location>
        <begin position="268"/>
        <end position="287"/>
    </location>
</feature>
<feature type="transmembrane region" description="Helical" evidence="13">
    <location>
        <begin position="182"/>
        <end position="202"/>
    </location>
</feature>
<dbReference type="AlphaFoldDB" id="A0A9D2MUS4"/>
<dbReference type="GO" id="GO:0006811">
    <property type="term" value="P:monoatomic ion transport"/>
    <property type="evidence" value="ECO:0007669"/>
    <property type="project" value="UniProtKB-KW"/>
</dbReference>
<feature type="transmembrane region" description="Helical" evidence="13">
    <location>
        <begin position="293"/>
        <end position="314"/>
    </location>
</feature>
<feature type="transmembrane region" description="Helical" evidence="13">
    <location>
        <begin position="401"/>
        <end position="424"/>
    </location>
</feature>
<evidence type="ECO:0000256" key="12">
    <source>
        <dbReference type="ARBA" id="ARBA00031636"/>
    </source>
</evidence>
<evidence type="ECO:0000256" key="1">
    <source>
        <dbReference type="ARBA" id="ARBA00003408"/>
    </source>
</evidence>